<name>A0A5C4T4S8_9BACL</name>
<dbReference type="EMBL" id="VDCQ01000045">
    <property type="protein sequence ID" value="TNJ63327.1"/>
    <property type="molecule type" value="Genomic_DNA"/>
</dbReference>
<dbReference type="InterPro" id="IPR013022">
    <property type="entry name" value="Xyl_isomerase-like_TIM-brl"/>
</dbReference>
<evidence type="ECO:0000259" key="1">
    <source>
        <dbReference type="Pfam" id="PF01261"/>
    </source>
</evidence>
<reference evidence="2 3" key="1">
    <citation type="submission" date="2019-05" db="EMBL/GenBank/DDBJ databases">
        <title>We sequenced the genome of Paenibacillus hemerocallicola KCTC 33185 for further insight into its adaptation and study the phylogeny of Paenibacillus.</title>
        <authorList>
            <person name="Narsing Rao M.P."/>
        </authorList>
    </citation>
    <scope>NUCLEOTIDE SEQUENCE [LARGE SCALE GENOMIC DNA]</scope>
    <source>
        <strain evidence="2 3">KCTC 33185</strain>
    </source>
</reference>
<dbReference type="SUPFAM" id="SSF51658">
    <property type="entry name" value="Xylose isomerase-like"/>
    <property type="match status" value="1"/>
</dbReference>
<gene>
    <name evidence="2" type="ORF">FE784_26145</name>
</gene>
<dbReference type="Gene3D" id="3.20.20.150">
    <property type="entry name" value="Divalent-metal-dependent TIM barrel enzymes"/>
    <property type="match status" value="1"/>
</dbReference>
<dbReference type="InterPro" id="IPR050312">
    <property type="entry name" value="IolE/XylAMocC-like"/>
</dbReference>
<organism evidence="2 3">
    <name type="scientific">Paenibacillus hemerocallicola</name>
    <dbReference type="NCBI Taxonomy" id="1172614"/>
    <lineage>
        <taxon>Bacteria</taxon>
        <taxon>Bacillati</taxon>
        <taxon>Bacillota</taxon>
        <taxon>Bacilli</taxon>
        <taxon>Bacillales</taxon>
        <taxon>Paenibacillaceae</taxon>
        <taxon>Paenibacillus</taxon>
    </lineage>
</organism>
<proteinExistence type="predicted"/>
<dbReference type="AlphaFoldDB" id="A0A5C4T4S8"/>
<dbReference type="Proteomes" id="UP000307943">
    <property type="component" value="Unassembled WGS sequence"/>
</dbReference>
<accession>A0A5C4T4S8</accession>
<sequence>MGIQKASDNPYENGKNQKQFAESDPYEIARAHKKFGYSAAFCPAVSMNDMARIKEIREAFELEDVMIAEVGAWRNLIDQDLQRRQQNLDFVCDKLAAAEEVGAKCCVDFIGSILSNENKGLPMLPFDPHPFNLSEEGFELTVETVRNIIDAVKPKRTKFALEFMQWQLPDSAESCLELIRAVDRPQFAAHMDPCNIILTPRQYFDNGALIRNAFQLLGPYIVSCHAKDLHMRSQLALHLDEVIPGKGVLDYRTFLTEIDKLPGQIPLLLEHLNISEEYAQGRDYIVSVGRDVGVNFYSYS</sequence>
<keyword evidence="3" id="KW-1185">Reference proteome</keyword>
<dbReference type="OrthoDB" id="128241at2"/>
<protein>
    <submittedName>
        <fullName evidence="2">TIM barrel protein</fullName>
    </submittedName>
</protein>
<dbReference type="InterPro" id="IPR036237">
    <property type="entry name" value="Xyl_isomerase-like_sf"/>
</dbReference>
<evidence type="ECO:0000313" key="3">
    <source>
        <dbReference type="Proteomes" id="UP000307943"/>
    </source>
</evidence>
<dbReference type="PANTHER" id="PTHR12110">
    <property type="entry name" value="HYDROXYPYRUVATE ISOMERASE"/>
    <property type="match status" value="1"/>
</dbReference>
<evidence type="ECO:0000313" key="2">
    <source>
        <dbReference type="EMBL" id="TNJ63327.1"/>
    </source>
</evidence>
<comment type="caution">
    <text evidence="2">The sequence shown here is derived from an EMBL/GenBank/DDBJ whole genome shotgun (WGS) entry which is preliminary data.</text>
</comment>
<feature type="domain" description="Xylose isomerase-like TIM barrel" evidence="1">
    <location>
        <begin position="49"/>
        <end position="284"/>
    </location>
</feature>
<dbReference type="Pfam" id="PF01261">
    <property type="entry name" value="AP_endonuc_2"/>
    <property type="match status" value="1"/>
</dbReference>
<dbReference type="PANTHER" id="PTHR12110:SF21">
    <property type="entry name" value="XYLOSE ISOMERASE-LIKE TIM BARREL DOMAIN-CONTAINING PROTEIN"/>
    <property type="match status" value="1"/>
</dbReference>